<evidence type="ECO:0000313" key="1">
    <source>
        <dbReference type="EMBL" id="MPC09501.1"/>
    </source>
</evidence>
<protein>
    <submittedName>
        <fullName evidence="1">Uncharacterized protein</fullName>
    </submittedName>
</protein>
<dbReference type="Proteomes" id="UP000324222">
    <property type="component" value="Unassembled WGS sequence"/>
</dbReference>
<accession>A0A5B7CL21</accession>
<keyword evidence="2" id="KW-1185">Reference proteome</keyword>
<organism evidence="1 2">
    <name type="scientific">Portunus trituberculatus</name>
    <name type="common">Swimming crab</name>
    <name type="synonym">Neptunus trituberculatus</name>
    <dbReference type="NCBI Taxonomy" id="210409"/>
    <lineage>
        <taxon>Eukaryota</taxon>
        <taxon>Metazoa</taxon>
        <taxon>Ecdysozoa</taxon>
        <taxon>Arthropoda</taxon>
        <taxon>Crustacea</taxon>
        <taxon>Multicrustacea</taxon>
        <taxon>Malacostraca</taxon>
        <taxon>Eumalacostraca</taxon>
        <taxon>Eucarida</taxon>
        <taxon>Decapoda</taxon>
        <taxon>Pleocyemata</taxon>
        <taxon>Brachyura</taxon>
        <taxon>Eubrachyura</taxon>
        <taxon>Portunoidea</taxon>
        <taxon>Portunidae</taxon>
        <taxon>Portuninae</taxon>
        <taxon>Portunus</taxon>
    </lineage>
</organism>
<sequence length="112" mass="12622">MVDHHALPSTPALLKGKFADDNILYPGTVKSTYGLLFSDKHVVIIVYPTHYCCCCLTTAPPQPPNLQIVETRLRCKSTERVHNRTSQFRFLPRTAQPCQQPTTASHCQARRS</sequence>
<dbReference type="EMBL" id="VSRR010000072">
    <property type="protein sequence ID" value="MPC09501.1"/>
    <property type="molecule type" value="Genomic_DNA"/>
</dbReference>
<comment type="caution">
    <text evidence="1">The sequence shown here is derived from an EMBL/GenBank/DDBJ whole genome shotgun (WGS) entry which is preliminary data.</text>
</comment>
<gene>
    <name evidence="1" type="ORF">E2C01_002115</name>
</gene>
<name>A0A5B7CL21_PORTR</name>
<dbReference type="AlphaFoldDB" id="A0A5B7CL21"/>
<reference evidence="1 2" key="1">
    <citation type="submission" date="2019-05" db="EMBL/GenBank/DDBJ databases">
        <title>Another draft genome of Portunus trituberculatus and its Hox gene families provides insights of decapod evolution.</title>
        <authorList>
            <person name="Jeong J.-H."/>
            <person name="Song I."/>
            <person name="Kim S."/>
            <person name="Choi T."/>
            <person name="Kim D."/>
            <person name="Ryu S."/>
            <person name="Kim W."/>
        </authorList>
    </citation>
    <scope>NUCLEOTIDE SEQUENCE [LARGE SCALE GENOMIC DNA]</scope>
    <source>
        <tissue evidence="1">Muscle</tissue>
    </source>
</reference>
<proteinExistence type="predicted"/>
<evidence type="ECO:0000313" key="2">
    <source>
        <dbReference type="Proteomes" id="UP000324222"/>
    </source>
</evidence>